<keyword evidence="1" id="KW-0479">Metal-binding</keyword>
<keyword evidence="1" id="KW-0862">Zinc</keyword>
<reference evidence="3 4" key="1">
    <citation type="submission" date="2015-10" db="EMBL/GenBank/DDBJ databases">
        <title>Full genome of DAOMC 229536 Phialocephala scopiformis, a fungal endophyte of spruce producing the potent anti-insectan compound rugulosin.</title>
        <authorList>
            <consortium name="DOE Joint Genome Institute"/>
            <person name="Walker A.K."/>
            <person name="Frasz S.L."/>
            <person name="Seifert K.A."/>
            <person name="Miller J.D."/>
            <person name="Mondo S.J."/>
            <person name="Labutti K."/>
            <person name="Lipzen A."/>
            <person name="Dockter R."/>
            <person name="Kennedy M."/>
            <person name="Grigoriev I.V."/>
            <person name="Spatafora J.W."/>
        </authorList>
    </citation>
    <scope>NUCLEOTIDE SEQUENCE [LARGE SCALE GENOMIC DNA]</scope>
    <source>
        <strain evidence="3 4">CBS 120377</strain>
    </source>
</reference>
<proteinExistence type="predicted"/>
<dbReference type="OrthoDB" id="4747865at2759"/>
<gene>
    <name evidence="3" type="ORF">LY89DRAFT_63736</name>
</gene>
<dbReference type="RefSeq" id="XP_018071098.1">
    <property type="nucleotide sequence ID" value="XM_018211527.1"/>
</dbReference>
<accession>A0A194X9A0</accession>
<dbReference type="EMBL" id="KQ947415">
    <property type="protein sequence ID" value="KUJ16743.1"/>
    <property type="molecule type" value="Genomic_DNA"/>
</dbReference>
<sequence>MATGQGSTLFRSSVKSCGLCQELCNDSEQLLFHLEDFHPDMPNSCGRKDCRKSKDRRTLLRHIESSKAHRSSKGSSFRCRCGKVFTRKDKFRNHFRKCSRTGNLPYTCLCDEVEIRKDTFEAHFESCRRRPRGRPRKERDGAAQERTNLVAVLAWE</sequence>
<evidence type="ECO:0000313" key="4">
    <source>
        <dbReference type="Proteomes" id="UP000070700"/>
    </source>
</evidence>
<feature type="domain" description="C2H2-type" evidence="2">
    <location>
        <begin position="77"/>
        <end position="105"/>
    </location>
</feature>
<evidence type="ECO:0000313" key="3">
    <source>
        <dbReference type="EMBL" id="KUJ16743.1"/>
    </source>
</evidence>
<dbReference type="GO" id="GO:0008270">
    <property type="term" value="F:zinc ion binding"/>
    <property type="evidence" value="ECO:0007669"/>
    <property type="project" value="UniProtKB-KW"/>
</dbReference>
<evidence type="ECO:0000256" key="1">
    <source>
        <dbReference type="PROSITE-ProRule" id="PRU00042"/>
    </source>
</evidence>
<dbReference type="GeneID" id="28821253"/>
<name>A0A194X9A0_MOLSC</name>
<dbReference type="Proteomes" id="UP000070700">
    <property type="component" value="Unassembled WGS sequence"/>
</dbReference>
<evidence type="ECO:0000259" key="2">
    <source>
        <dbReference type="PROSITE" id="PS50157"/>
    </source>
</evidence>
<keyword evidence="1" id="KW-0863">Zinc-finger</keyword>
<dbReference type="AlphaFoldDB" id="A0A194X9A0"/>
<keyword evidence="4" id="KW-1185">Reference proteome</keyword>
<organism evidence="3 4">
    <name type="scientific">Mollisia scopiformis</name>
    <name type="common">Conifer needle endophyte fungus</name>
    <name type="synonym">Phialocephala scopiformis</name>
    <dbReference type="NCBI Taxonomy" id="149040"/>
    <lineage>
        <taxon>Eukaryota</taxon>
        <taxon>Fungi</taxon>
        <taxon>Dikarya</taxon>
        <taxon>Ascomycota</taxon>
        <taxon>Pezizomycotina</taxon>
        <taxon>Leotiomycetes</taxon>
        <taxon>Helotiales</taxon>
        <taxon>Mollisiaceae</taxon>
        <taxon>Mollisia</taxon>
    </lineage>
</organism>
<dbReference type="PROSITE" id="PS50157">
    <property type="entry name" value="ZINC_FINGER_C2H2_2"/>
    <property type="match status" value="1"/>
</dbReference>
<dbReference type="KEGG" id="psco:LY89DRAFT_63736"/>
<dbReference type="InterPro" id="IPR013087">
    <property type="entry name" value="Znf_C2H2_type"/>
</dbReference>
<dbReference type="InParanoid" id="A0A194X9A0"/>
<protein>
    <recommendedName>
        <fullName evidence="2">C2H2-type domain-containing protein</fullName>
    </recommendedName>
</protein>